<dbReference type="RefSeq" id="WP_013777603.1">
    <property type="nucleotide sequence ID" value="NC_015519.1"/>
</dbReference>
<comment type="similarity">
    <text evidence="3 19">In the N-terminal section; belongs to the NnrE/AIBP family.</text>
</comment>
<dbReference type="NCBIfam" id="TIGR00196">
    <property type="entry name" value="yjeF_cterm"/>
    <property type="match status" value="1"/>
</dbReference>
<evidence type="ECO:0000256" key="4">
    <source>
        <dbReference type="ARBA" id="ARBA00009524"/>
    </source>
</evidence>
<reference evidence="23" key="1">
    <citation type="journal article" date="2013" name="Genome Announc.">
        <title>First genome sequence of a syntrophic acetate-oxidizing bacterium, Tepidanaerobacter acetatoxydans strain Re1.</title>
        <authorList>
            <person name="Manzoor S."/>
            <person name="Bongcam-Rudloff E."/>
            <person name="Schnurer A."/>
            <person name="Muller B."/>
        </authorList>
    </citation>
    <scope>NUCLEOTIDE SEQUENCE [LARGE SCALE GENOMIC DNA]</scope>
    <source>
        <strain evidence="23">Re1</strain>
    </source>
</reference>
<comment type="catalytic activity">
    <reaction evidence="2 18 19">
        <text>(6R)-NADPHX = (6S)-NADPHX</text>
        <dbReference type="Rhea" id="RHEA:32227"/>
        <dbReference type="ChEBI" id="CHEBI:64076"/>
        <dbReference type="ChEBI" id="CHEBI:64077"/>
        <dbReference type="EC" id="5.1.99.6"/>
    </reaction>
</comment>
<feature type="binding site" evidence="17">
    <location>
        <position position="461"/>
    </location>
    <ligand>
        <name>AMP</name>
        <dbReference type="ChEBI" id="CHEBI:456215"/>
    </ligand>
</feature>
<comment type="similarity">
    <text evidence="18">Belongs to the NnrE/AIBP family.</text>
</comment>
<feature type="domain" description="YjeF N-terminal" evidence="21">
    <location>
        <begin position="9"/>
        <end position="228"/>
    </location>
</feature>
<dbReference type="STRING" id="1209989.TepRe1_0482"/>
<proteinExistence type="inferred from homology"/>
<keyword evidence="8 17" id="KW-0521">NADP</keyword>
<evidence type="ECO:0000256" key="10">
    <source>
        <dbReference type="ARBA" id="ARBA00023027"/>
    </source>
</evidence>
<dbReference type="SUPFAM" id="SSF64153">
    <property type="entry name" value="YjeF N-terminal domain-like"/>
    <property type="match status" value="1"/>
</dbReference>
<dbReference type="InterPro" id="IPR030677">
    <property type="entry name" value="Nnr"/>
</dbReference>
<evidence type="ECO:0000256" key="15">
    <source>
        <dbReference type="ARBA" id="ARBA00048238"/>
    </source>
</evidence>
<dbReference type="Pfam" id="PF01256">
    <property type="entry name" value="Carb_kinase"/>
    <property type="match status" value="1"/>
</dbReference>
<name>F4LVA5_TEPAE</name>
<dbReference type="HAMAP" id="MF_01966">
    <property type="entry name" value="NADHX_epimerase"/>
    <property type="match status" value="1"/>
</dbReference>
<dbReference type="KEGG" id="tae:TepiRe1_0530"/>
<evidence type="ECO:0000256" key="1">
    <source>
        <dbReference type="ARBA" id="ARBA00000013"/>
    </source>
</evidence>
<evidence type="ECO:0000313" key="23">
    <source>
        <dbReference type="Proteomes" id="UP000010802"/>
    </source>
</evidence>
<gene>
    <name evidence="22" type="primary">nnr</name>
    <name evidence="17" type="synonym">nnrD</name>
    <name evidence="18" type="synonym">nnrE</name>
    <name evidence="22" type="ordered locus">TEPIRE1_0530</name>
</gene>
<dbReference type="PROSITE" id="PS01050">
    <property type="entry name" value="YJEF_C_2"/>
    <property type="match status" value="1"/>
</dbReference>
<evidence type="ECO:0000256" key="12">
    <source>
        <dbReference type="ARBA" id="ARBA00023239"/>
    </source>
</evidence>
<dbReference type="HOGENOM" id="CLU_024853_4_1_9"/>
<feature type="binding site" evidence="17">
    <location>
        <position position="462"/>
    </location>
    <ligand>
        <name>(6S)-NADPHX</name>
        <dbReference type="ChEBI" id="CHEBI:64076"/>
    </ligand>
</feature>
<evidence type="ECO:0000256" key="11">
    <source>
        <dbReference type="ARBA" id="ARBA00023235"/>
    </source>
</evidence>
<comment type="cofactor">
    <cofactor evidence="17">
        <name>Mg(2+)</name>
        <dbReference type="ChEBI" id="CHEBI:18420"/>
    </cofactor>
</comment>
<evidence type="ECO:0000256" key="16">
    <source>
        <dbReference type="ARBA" id="ARBA00049209"/>
    </source>
</evidence>
<comment type="similarity">
    <text evidence="4 19">In the C-terminal section; belongs to the NnrD/CARKD family.</text>
</comment>
<comment type="subunit">
    <text evidence="17">Homotetramer.</text>
</comment>
<comment type="function">
    <text evidence="18">Catalyzes the epimerization of the S- and R-forms of NAD(P)HX, a damaged form of NAD(P)H that is a result of enzymatic or heat-dependent hydration. This is a prerequisite for the S-specific NAD(P)H-hydrate dehydratase to allow the repair of both epimers of NAD(P)HX.</text>
</comment>
<keyword evidence="10 17" id="KW-0520">NAD</keyword>
<dbReference type="GO" id="GO:0110051">
    <property type="term" value="P:metabolite repair"/>
    <property type="evidence" value="ECO:0007669"/>
    <property type="project" value="TreeGrafter"/>
</dbReference>
<sequence>MKAVSPSTMRKMDQTAVETYEIPGVVLMENAGREVALAVKNMWDCQREDKRPANMTKVVLFCGKGNNGGDGFVAARHLANMGFDTNVFIIANPSSITGDAAINLKIAKNMGLKIKVIDEETDLNAVMKMTSNASILVDAILGTGLKGDVRGIARNVIEMINKSEIPVIAVDIPSGICGETGKVLGNAVKAEQTVTMAAPKIGLLLYPGVEYVGKLIVADIGMPINLIESNEAEAEFLDCKWVSNCFKEYPPDAHKGTFGKVFVIAGSYGMTGAAALSAEAAVRSGAGLVILGIPESLNDILEVKLTEAMTIPLPETPERCISIAALDKALQFANQSKVVVLGPGLSAKNETKQFVMQFILNCKVPMVIDADGLNALAEYPETLNKAQAPVIITPHPGEIARLLSITSSEVQQDRISSVKTAAKRFGCTVVLKGARTLVATSEGKLFINPTGNAGMATGGSGDVLSGIIGAFLARGMKPYEAAAAGVYLHGLAGDLAAREKGEICLAAGDIIDYLYKAIKDIKEYKDAQRTSKYQTYLG</sequence>
<dbReference type="InterPro" id="IPR017953">
    <property type="entry name" value="Carbohydrate_kinase_pred_CS"/>
</dbReference>
<evidence type="ECO:0000256" key="8">
    <source>
        <dbReference type="ARBA" id="ARBA00022857"/>
    </source>
</evidence>
<dbReference type="NCBIfam" id="TIGR00197">
    <property type="entry name" value="yjeF_nterm"/>
    <property type="match status" value="1"/>
</dbReference>
<feature type="binding site" evidence="17">
    <location>
        <position position="273"/>
    </location>
    <ligand>
        <name>(6S)-NADPHX</name>
        <dbReference type="ChEBI" id="CHEBI:64076"/>
    </ligand>
</feature>
<dbReference type="Gene3D" id="3.40.50.10260">
    <property type="entry name" value="YjeF N-terminal domain"/>
    <property type="match status" value="1"/>
</dbReference>
<dbReference type="GO" id="GO:0052856">
    <property type="term" value="F:NAD(P)HX epimerase activity"/>
    <property type="evidence" value="ECO:0007669"/>
    <property type="project" value="UniProtKB-UniRule"/>
</dbReference>
<feature type="binding site" evidence="18">
    <location>
        <position position="174"/>
    </location>
    <ligand>
        <name>K(+)</name>
        <dbReference type="ChEBI" id="CHEBI:29103"/>
    </ligand>
</feature>
<comment type="catalytic activity">
    <reaction evidence="16 17 19">
        <text>(6S)-NADPHX + ADP = AMP + phosphate + NADPH + H(+)</text>
        <dbReference type="Rhea" id="RHEA:32235"/>
        <dbReference type="ChEBI" id="CHEBI:15378"/>
        <dbReference type="ChEBI" id="CHEBI:43474"/>
        <dbReference type="ChEBI" id="CHEBI:57783"/>
        <dbReference type="ChEBI" id="CHEBI:64076"/>
        <dbReference type="ChEBI" id="CHEBI:456215"/>
        <dbReference type="ChEBI" id="CHEBI:456216"/>
        <dbReference type="EC" id="4.2.1.136"/>
    </reaction>
</comment>
<dbReference type="OrthoDB" id="9806925at2"/>
<dbReference type="AlphaFoldDB" id="F4LVA5"/>
<comment type="function">
    <text evidence="14 19">Bifunctional enzyme that catalyzes the epimerization of the S- and R-forms of NAD(P)HX and the dehydration of the S-form of NAD(P)HX at the expense of ADP, which is converted to AMP. This allows the repair of both epimers of NAD(P)HX, a damaged form of NAD(P)H that is a result of enzymatic or heat-dependent hydration.</text>
</comment>
<dbReference type="InterPro" id="IPR000631">
    <property type="entry name" value="CARKD"/>
</dbReference>
<evidence type="ECO:0000256" key="17">
    <source>
        <dbReference type="HAMAP-Rule" id="MF_01965"/>
    </source>
</evidence>
<evidence type="ECO:0000256" key="18">
    <source>
        <dbReference type="HAMAP-Rule" id="MF_01966"/>
    </source>
</evidence>
<dbReference type="GO" id="GO:0005524">
    <property type="term" value="F:ATP binding"/>
    <property type="evidence" value="ECO:0007669"/>
    <property type="project" value="UniProtKB-UniRule"/>
</dbReference>
<dbReference type="InterPro" id="IPR036652">
    <property type="entry name" value="YjeF_N_dom_sf"/>
</dbReference>
<keyword evidence="5 18" id="KW-0479">Metal-binding</keyword>
<evidence type="ECO:0000256" key="7">
    <source>
        <dbReference type="ARBA" id="ARBA00022840"/>
    </source>
</evidence>
<dbReference type="GO" id="GO:0046496">
    <property type="term" value="P:nicotinamide nucleotide metabolic process"/>
    <property type="evidence" value="ECO:0007669"/>
    <property type="project" value="UniProtKB-UniRule"/>
</dbReference>
<evidence type="ECO:0000256" key="13">
    <source>
        <dbReference type="ARBA" id="ARBA00023268"/>
    </source>
</evidence>
<keyword evidence="7 17" id="KW-0067">ATP-binding</keyword>
<dbReference type="PROSITE" id="PS51385">
    <property type="entry name" value="YJEF_N"/>
    <property type="match status" value="1"/>
</dbReference>
<organism evidence="22 23">
    <name type="scientific">Tepidanaerobacter acetatoxydans (strain DSM 21804 / JCM 16047 / Re1)</name>
    <dbReference type="NCBI Taxonomy" id="1209989"/>
    <lineage>
        <taxon>Bacteria</taxon>
        <taxon>Bacillati</taxon>
        <taxon>Bacillota</taxon>
        <taxon>Clostridia</taxon>
        <taxon>Thermosediminibacterales</taxon>
        <taxon>Tepidanaerobacteraceae</taxon>
        <taxon>Tepidanaerobacter</taxon>
    </lineage>
</organism>
<dbReference type="PANTHER" id="PTHR12592:SF0">
    <property type="entry name" value="ATP-DEPENDENT (S)-NAD(P)H-HYDRATE DEHYDRATASE"/>
    <property type="match status" value="1"/>
</dbReference>
<comment type="function">
    <text evidence="17">Catalyzes the dehydration of the S-form of NAD(P)HX at the expense of ADP, which is converted to AMP. Together with NAD(P)HX epimerase, which catalyzes the epimerization of the S- and R-forms, the enzyme allows the repair of both epimers of NAD(P)HX, a damaged form of NAD(P)H that is a result of enzymatic or heat-dependent hydration.</text>
</comment>
<evidence type="ECO:0000313" key="22">
    <source>
        <dbReference type="EMBL" id="CDI40407.1"/>
    </source>
</evidence>
<dbReference type="Gene3D" id="3.40.1190.20">
    <property type="match status" value="1"/>
</dbReference>
<feature type="binding site" evidence="17">
    <location>
        <position position="395"/>
    </location>
    <ligand>
        <name>(6S)-NADPHX</name>
        <dbReference type="ChEBI" id="CHEBI:64076"/>
    </ligand>
</feature>
<comment type="cofactor">
    <cofactor evidence="18 19">
        <name>K(+)</name>
        <dbReference type="ChEBI" id="CHEBI:29103"/>
    </cofactor>
    <text evidence="18 19">Binds 1 potassium ion per subunit.</text>
</comment>
<comment type="catalytic activity">
    <reaction evidence="1 18 19">
        <text>(6R)-NADHX = (6S)-NADHX</text>
        <dbReference type="Rhea" id="RHEA:32215"/>
        <dbReference type="ChEBI" id="CHEBI:64074"/>
        <dbReference type="ChEBI" id="CHEBI:64075"/>
        <dbReference type="EC" id="5.1.99.6"/>
    </reaction>
</comment>
<feature type="binding site" evidence="18">
    <location>
        <position position="171"/>
    </location>
    <ligand>
        <name>(6S)-NADPHX</name>
        <dbReference type="ChEBI" id="CHEBI:64076"/>
    </ligand>
</feature>
<evidence type="ECO:0000259" key="21">
    <source>
        <dbReference type="PROSITE" id="PS51385"/>
    </source>
</evidence>
<feature type="binding site" evidence="18">
    <location>
        <position position="138"/>
    </location>
    <ligand>
        <name>K(+)</name>
        <dbReference type="ChEBI" id="CHEBI:29103"/>
    </ligand>
</feature>
<dbReference type="PANTHER" id="PTHR12592">
    <property type="entry name" value="ATP-DEPENDENT (S)-NAD(P)H-HYDRATE DEHYDRATASE FAMILY MEMBER"/>
    <property type="match status" value="1"/>
</dbReference>
<dbReference type="CDD" id="cd01171">
    <property type="entry name" value="YXKO-related"/>
    <property type="match status" value="1"/>
</dbReference>
<comment type="similarity">
    <text evidence="17">Belongs to the NnrD/CARKD family.</text>
</comment>
<dbReference type="InterPro" id="IPR004443">
    <property type="entry name" value="YjeF_N_dom"/>
</dbReference>
<dbReference type="HAMAP" id="MF_01965">
    <property type="entry name" value="NADHX_dehydratase"/>
    <property type="match status" value="1"/>
</dbReference>
<dbReference type="EC" id="4.2.1.136" evidence="19"/>
<feature type="binding site" evidence="17">
    <location>
        <position position="344"/>
    </location>
    <ligand>
        <name>(6S)-NADPHX</name>
        <dbReference type="ChEBI" id="CHEBI:64076"/>
    </ligand>
</feature>
<dbReference type="InterPro" id="IPR029056">
    <property type="entry name" value="Ribokinase-like"/>
</dbReference>
<evidence type="ECO:0000256" key="3">
    <source>
        <dbReference type="ARBA" id="ARBA00006001"/>
    </source>
</evidence>
<feature type="binding site" evidence="18">
    <location>
        <begin position="142"/>
        <end position="148"/>
    </location>
    <ligand>
        <name>(6S)-NADPHX</name>
        <dbReference type="ChEBI" id="CHEBI:64076"/>
    </ligand>
</feature>
<feature type="binding site" evidence="18">
    <location>
        <position position="67"/>
    </location>
    <ligand>
        <name>K(+)</name>
        <dbReference type="ChEBI" id="CHEBI:29103"/>
    </ligand>
</feature>
<feature type="binding site" evidence="17">
    <location>
        <begin position="432"/>
        <end position="436"/>
    </location>
    <ligand>
        <name>AMP</name>
        <dbReference type="ChEBI" id="CHEBI:456215"/>
    </ligand>
</feature>
<evidence type="ECO:0000256" key="19">
    <source>
        <dbReference type="PIRNR" id="PIRNR017184"/>
    </source>
</evidence>
<keyword evidence="11 18" id="KW-0413">Isomerase</keyword>
<evidence type="ECO:0000256" key="14">
    <source>
        <dbReference type="ARBA" id="ARBA00025153"/>
    </source>
</evidence>
<evidence type="ECO:0000256" key="6">
    <source>
        <dbReference type="ARBA" id="ARBA00022741"/>
    </source>
</evidence>
<dbReference type="EC" id="5.1.99.6" evidence="19"/>
<accession>F4LVA5</accession>
<dbReference type="Pfam" id="PF03853">
    <property type="entry name" value="YjeF_N"/>
    <property type="match status" value="1"/>
</dbReference>
<evidence type="ECO:0000256" key="9">
    <source>
        <dbReference type="ARBA" id="ARBA00022958"/>
    </source>
</evidence>
<keyword evidence="13" id="KW-0511">Multifunctional enzyme</keyword>
<dbReference type="GO" id="GO:0052855">
    <property type="term" value="F:ADP-dependent NAD(P)H-hydrate dehydratase activity"/>
    <property type="evidence" value="ECO:0007669"/>
    <property type="project" value="UniProtKB-UniRule"/>
</dbReference>
<comment type="caution">
    <text evidence="18">Lacks conserved residue(s) required for the propagation of feature annotation.</text>
</comment>
<dbReference type="EMBL" id="HF563609">
    <property type="protein sequence ID" value="CDI40407.1"/>
    <property type="molecule type" value="Genomic_DNA"/>
</dbReference>
<keyword evidence="23" id="KW-1185">Reference proteome</keyword>
<protein>
    <recommendedName>
        <fullName evidence="19">Bifunctional NAD(P)H-hydrate repair enzyme</fullName>
    </recommendedName>
    <alternativeName>
        <fullName evidence="19">Nicotinamide nucleotide repair protein</fullName>
    </alternativeName>
    <domain>
        <recommendedName>
            <fullName evidence="19">ADP-dependent (S)-NAD(P)H-hydrate dehydratase</fullName>
            <ecNumber evidence="19">4.2.1.136</ecNumber>
        </recommendedName>
        <alternativeName>
            <fullName evidence="19">ADP-dependent NAD(P)HX dehydratase</fullName>
        </alternativeName>
    </domain>
    <domain>
        <recommendedName>
            <fullName evidence="19">NAD(P)H-hydrate epimerase</fullName>
            <ecNumber evidence="19">5.1.99.6</ecNumber>
        </recommendedName>
    </domain>
</protein>
<dbReference type="GO" id="GO:0046872">
    <property type="term" value="F:metal ion binding"/>
    <property type="evidence" value="ECO:0007669"/>
    <property type="project" value="UniProtKB-UniRule"/>
</dbReference>
<keyword evidence="12 17" id="KW-0456">Lyase</keyword>
<comment type="catalytic activity">
    <reaction evidence="15 17 19">
        <text>(6S)-NADHX + ADP = AMP + phosphate + NADH + H(+)</text>
        <dbReference type="Rhea" id="RHEA:32223"/>
        <dbReference type="ChEBI" id="CHEBI:15378"/>
        <dbReference type="ChEBI" id="CHEBI:43474"/>
        <dbReference type="ChEBI" id="CHEBI:57945"/>
        <dbReference type="ChEBI" id="CHEBI:64074"/>
        <dbReference type="ChEBI" id="CHEBI:456215"/>
        <dbReference type="ChEBI" id="CHEBI:456216"/>
        <dbReference type="EC" id="4.2.1.136"/>
    </reaction>
</comment>
<evidence type="ECO:0000256" key="2">
    <source>
        <dbReference type="ARBA" id="ARBA00000909"/>
    </source>
</evidence>
<dbReference type="KEGG" id="tep:TepRe1_0482"/>
<dbReference type="SUPFAM" id="SSF53613">
    <property type="entry name" value="Ribokinase-like"/>
    <property type="match status" value="1"/>
</dbReference>
<evidence type="ECO:0000256" key="5">
    <source>
        <dbReference type="ARBA" id="ARBA00022723"/>
    </source>
</evidence>
<evidence type="ECO:0000259" key="20">
    <source>
        <dbReference type="PROSITE" id="PS51383"/>
    </source>
</evidence>
<dbReference type="eggNOG" id="COG0063">
    <property type="taxonomic scope" value="Bacteria"/>
</dbReference>
<keyword evidence="6 17" id="KW-0547">Nucleotide-binding</keyword>
<dbReference type="PROSITE" id="PS51383">
    <property type="entry name" value="YJEF_C_3"/>
    <property type="match status" value="1"/>
</dbReference>
<feature type="domain" description="YjeF C-terminal" evidence="20">
    <location>
        <begin position="239"/>
        <end position="521"/>
    </location>
</feature>
<dbReference type="eggNOG" id="COG0062">
    <property type="taxonomic scope" value="Bacteria"/>
</dbReference>
<dbReference type="PIRSF" id="PIRSF017184">
    <property type="entry name" value="Nnr"/>
    <property type="match status" value="1"/>
</dbReference>
<keyword evidence="9 18" id="KW-0630">Potassium</keyword>
<dbReference type="Proteomes" id="UP000010802">
    <property type="component" value="Chromosome"/>
</dbReference>
<feature type="binding site" evidence="18">
    <location>
        <begin position="66"/>
        <end position="70"/>
    </location>
    <ligand>
        <name>(6S)-NADPHX</name>
        <dbReference type="ChEBI" id="CHEBI:64076"/>
    </ligand>
</feature>